<name>A0A2T5U119_9SPHN</name>
<proteinExistence type="predicted"/>
<sequence>MRPRWHNDHELLAAVAVKIHADNATQYRALFAEKSITRAAAIEAVRVTFAVACSWRAIAALAPAGEWIDDPDLGGAWPYERRQMLSDVAEVSRRAADAMSHCFETVGFADAVDTLVWWETAIPPARLIADTNMQLQREAAMRPPARPRERRTPPTRPAPIAAPPITNPHAPRAVQTTLFGVAA</sequence>
<evidence type="ECO:0000313" key="3">
    <source>
        <dbReference type="Proteomes" id="UP000244013"/>
    </source>
</evidence>
<comment type="caution">
    <text evidence="2">The sequence shown here is derived from an EMBL/GenBank/DDBJ whole genome shotgun (WGS) entry which is preliminary data.</text>
</comment>
<accession>A0A2T5U119</accession>
<dbReference type="OrthoDB" id="7590737at2"/>
<evidence type="ECO:0000256" key="1">
    <source>
        <dbReference type="SAM" id="MobiDB-lite"/>
    </source>
</evidence>
<dbReference type="RefSeq" id="WP_107955338.1">
    <property type="nucleotide sequence ID" value="NZ_QAYE01000008.1"/>
</dbReference>
<gene>
    <name evidence="2" type="ORF">C8J25_108282</name>
</gene>
<reference evidence="2 3" key="1">
    <citation type="submission" date="2018-04" db="EMBL/GenBank/DDBJ databases">
        <title>Genomic Encyclopedia of Type Strains, Phase III (KMG-III): the genomes of soil and plant-associated and newly described type strains.</title>
        <authorList>
            <person name="Whitman W."/>
        </authorList>
    </citation>
    <scope>NUCLEOTIDE SEQUENCE [LARGE SCALE GENOMIC DNA]</scope>
    <source>
        <strain evidence="2 3">MA-olki</strain>
    </source>
</reference>
<dbReference type="EMBL" id="QAYE01000008">
    <property type="protein sequence ID" value="PTW45185.1"/>
    <property type="molecule type" value="Genomic_DNA"/>
</dbReference>
<dbReference type="Proteomes" id="UP000244013">
    <property type="component" value="Unassembled WGS sequence"/>
</dbReference>
<evidence type="ECO:0000313" key="2">
    <source>
        <dbReference type="EMBL" id="PTW45185.1"/>
    </source>
</evidence>
<feature type="region of interest" description="Disordered" evidence="1">
    <location>
        <begin position="138"/>
        <end position="172"/>
    </location>
</feature>
<organism evidence="2 3">
    <name type="scientific">Sphingomonas faeni</name>
    <dbReference type="NCBI Taxonomy" id="185950"/>
    <lineage>
        <taxon>Bacteria</taxon>
        <taxon>Pseudomonadati</taxon>
        <taxon>Pseudomonadota</taxon>
        <taxon>Alphaproteobacteria</taxon>
        <taxon>Sphingomonadales</taxon>
        <taxon>Sphingomonadaceae</taxon>
        <taxon>Sphingomonas</taxon>
    </lineage>
</organism>
<dbReference type="GeneID" id="91007178"/>
<protein>
    <submittedName>
        <fullName evidence="2">Uncharacterized protein</fullName>
    </submittedName>
</protein>
<dbReference type="AlphaFoldDB" id="A0A2T5U119"/>
<feature type="compositionally biased region" description="Pro residues" evidence="1">
    <location>
        <begin position="154"/>
        <end position="166"/>
    </location>
</feature>